<dbReference type="EMBL" id="FN649756">
    <property type="protein sequence ID" value="CBJ29889.1"/>
    <property type="molecule type" value="Genomic_DNA"/>
</dbReference>
<evidence type="ECO:0000256" key="2">
    <source>
        <dbReference type="ARBA" id="ARBA00022722"/>
    </source>
</evidence>
<evidence type="ECO:0000256" key="8">
    <source>
        <dbReference type="ARBA" id="ARBA00040531"/>
    </source>
</evidence>
<keyword evidence="6" id="KW-0460">Magnesium</keyword>
<feature type="compositionally biased region" description="Polar residues" evidence="10">
    <location>
        <begin position="169"/>
        <end position="180"/>
    </location>
</feature>
<evidence type="ECO:0000313" key="13">
    <source>
        <dbReference type="Proteomes" id="UP000002630"/>
    </source>
</evidence>
<comment type="subcellular location">
    <subcellularLocation>
        <location evidence="1">Nucleus</location>
    </subcellularLocation>
</comment>
<feature type="region of interest" description="Disordered" evidence="10">
    <location>
        <begin position="142"/>
        <end position="181"/>
    </location>
</feature>
<dbReference type="PANTHER" id="PTHR13620:SF109">
    <property type="entry name" value="3'-5' EXONUCLEASE"/>
    <property type="match status" value="1"/>
</dbReference>
<evidence type="ECO:0000256" key="10">
    <source>
        <dbReference type="SAM" id="MobiDB-lite"/>
    </source>
</evidence>
<dbReference type="AlphaFoldDB" id="D7FM66"/>
<keyword evidence="7" id="KW-0539">Nucleus</keyword>
<dbReference type="Pfam" id="PF01612">
    <property type="entry name" value="DNA_pol_A_exo1"/>
    <property type="match status" value="1"/>
</dbReference>
<feature type="domain" description="3'-5' exonuclease" evidence="11">
    <location>
        <begin position="31"/>
        <end position="110"/>
    </location>
</feature>
<dbReference type="InParanoid" id="D7FM66"/>
<dbReference type="OrthoDB" id="1920326at2759"/>
<dbReference type="GO" id="GO:0005634">
    <property type="term" value="C:nucleus"/>
    <property type="evidence" value="ECO:0007669"/>
    <property type="project" value="UniProtKB-SubCell"/>
</dbReference>
<organism evidence="12 13">
    <name type="scientific">Ectocarpus siliculosus</name>
    <name type="common">Brown alga</name>
    <name type="synonym">Conferva siliculosa</name>
    <dbReference type="NCBI Taxonomy" id="2880"/>
    <lineage>
        <taxon>Eukaryota</taxon>
        <taxon>Sar</taxon>
        <taxon>Stramenopiles</taxon>
        <taxon>Ochrophyta</taxon>
        <taxon>PX clade</taxon>
        <taxon>Phaeophyceae</taxon>
        <taxon>Ectocarpales</taxon>
        <taxon>Ectocarpaceae</taxon>
        <taxon>Ectocarpus</taxon>
    </lineage>
</organism>
<dbReference type="STRING" id="2880.D7FM66"/>
<gene>
    <name evidence="12" type="ORF">Esi_0164_0025</name>
</gene>
<dbReference type="Proteomes" id="UP000002630">
    <property type="component" value="Linkage Group LG31"/>
</dbReference>
<keyword evidence="2" id="KW-0540">Nuclease</keyword>
<dbReference type="InterPro" id="IPR002562">
    <property type="entry name" value="3'-5'_exonuclease_dom"/>
</dbReference>
<dbReference type="GO" id="GO:0008408">
    <property type="term" value="F:3'-5' exonuclease activity"/>
    <property type="evidence" value="ECO:0007669"/>
    <property type="project" value="InterPro"/>
</dbReference>
<dbReference type="Gene3D" id="3.30.420.10">
    <property type="entry name" value="Ribonuclease H-like superfamily/Ribonuclease H"/>
    <property type="match status" value="1"/>
</dbReference>
<dbReference type="SUPFAM" id="SSF53098">
    <property type="entry name" value="Ribonuclease H-like"/>
    <property type="match status" value="1"/>
</dbReference>
<keyword evidence="3" id="KW-0479">Metal-binding</keyword>
<evidence type="ECO:0000256" key="1">
    <source>
        <dbReference type="ARBA" id="ARBA00004123"/>
    </source>
</evidence>
<dbReference type="GO" id="GO:0046872">
    <property type="term" value="F:metal ion binding"/>
    <property type="evidence" value="ECO:0007669"/>
    <property type="project" value="UniProtKB-KW"/>
</dbReference>
<dbReference type="PANTHER" id="PTHR13620">
    <property type="entry name" value="3-5 EXONUCLEASE"/>
    <property type="match status" value="1"/>
</dbReference>
<evidence type="ECO:0000256" key="9">
    <source>
        <dbReference type="ARBA" id="ARBA00042761"/>
    </source>
</evidence>
<dbReference type="GO" id="GO:0006139">
    <property type="term" value="P:nucleobase-containing compound metabolic process"/>
    <property type="evidence" value="ECO:0007669"/>
    <property type="project" value="InterPro"/>
</dbReference>
<dbReference type="InterPro" id="IPR012337">
    <property type="entry name" value="RNaseH-like_sf"/>
</dbReference>
<sequence length="248" mass="26986">MAGLLCSRRGVGGDVNRLEREYDQLRAGGGVGGVVDLSEVAKRKVAPERRRRGMWSLADLCAEVLELELKKPASLRTGSWEKRPLSVDQLFYAAADAYAGLRLWQTMHEMPDLVLQRSDANGPRVEGTSAAAGSPRRCDVNAAAAGGEGKGQARGGVDAQPARGGQEMATASRNAETTTRPRLPLSKLETHRLWHEDGLSVDAVAEVRCNKANTVRGYLSADLPNGLIVDRLHRSWASLRLDTSRHRR</sequence>
<keyword evidence="13" id="KW-1185">Reference proteome</keyword>
<evidence type="ECO:0000256" key="7">
    <source>
        <dbReference type="ARBA" id="ARBA00023242"/>
    </source>
</evidence>
<keyword evidence="4" id="KW-0378">Hydrolase</keyword>
<dbReference type="InterPro" id="IPR051132">
    <property type="entry name" value="3-5_Exonuclease_domain"/>
</dbReference>
<evidence type="ECO:0000256" key="3">
    <source>
        <dbReference type="ARBA" id="ARBA00022723"/>
    </source>
</evidence>
<keyword evidence="5" id="KW-0269">Exonuclease</keyword>
<evidence type="ECO:0000259" key="11">
    <source>
        <dbReference type="Pfam" id="PF01612"/>
    </source>
</evidence>
<dbReference type="InterPro" id="IPR036397">
    <property type="entry name" value="RNaseH_sf"/>
</dbReference>
<dbReference type="EMBL" id="FN648172">
    <property type="protein sequence ID" value="CBJ29889.1"/>
    <property type="molecule type" value="Genomic_DNA"/>
</dbReference>
<evidence type="ECO:0000256" key="5">
    <source>
        <dbReference type="ARBA" id="ARBA00022839"/>
    </source>
</evidence>
<accession>D7FM66</accession>
<protein>
    <recommendedName>
        <fullName evidence="8">3'-5' exonuclease</fullName>
    </recommendedName>
    <alternativeName>
        <fullName evidence="9">Werner Syndrome-like exonuclease</fullName>
    </alternativeName>
</protein>
<evidence type="ECO:0000256" key="4">
    <source>
        <dbReference type="ARBA" id="ARBA00022801"/>
    </source>
</evidence>
<evidence type="ECO:0000313" key="12">
    <source>
        <dbReference type="EMBL" id="CBJ29889.1"/>
    </source>
</evidence>
<dbReference type="GO" id="GO:0003676">
    <property type="term" value="F:nucleic acid binding"/>
    <property type="evidence" value="ECO:0007669"/>
    <property type="project" value="InterPro"/>
</dbReference>
<name>D7FM66_ECTSI</name>
<reference evidence="12 13" key="1">
    <citation type="journal article" date="2010" name="Nature">
        <title>The Ectocarpus genome and the independent evolution of multicellularity in brown algae.</title>
        <authorList>
            <person name="Cock J.M."/>
            <person name="Sterck L."/>
            <person name="Rouze P."/>
            <person name="Scornet D."/>
            <person name="Allen A.E."/>
            <person name="Amoutzias G."/>
            <person name="Anthouard V."/>
            <person name="Artiguenave F."/>
            <person name="Aury J.M."/>
            <person name="Badger J.H."/>
            <person name="Beszteri B."/>
            <person name="Billiau K."/>
            <person name="Bonnet E."/>
            <person name="Bothwell J.H."/>
            <person name="Bowler C."/>
            <person name="Boyen C."/>
            <person name="Brownlee C."/>
            <person name="Carrano C.J."/>
            <person name="Charrier B."/>
            <person name="Cho G.Y."/>
            <person name="Coelho S.M."/>
            <person name="Collen J."/>
            <person name="Corre E."/>
            <person name="Da Silva C."/>
            <person name="Delage L."/>
            <person name="Delaroque N."/>
            <person name="Dittami S.M."/>
            <person name="Doulbeau S."/>
            <person name="Elias M."/>
            <person name="Farnham G."/>
            <person name="Gachon C.M."/>
            <person name="Gschloessl B."/>
            <person name="Heesch S."/>
            <person name="Jabbari K."/>
            <person name="Jubin C."/>
            <person name="Kawai H."/>
            <person name="Kimura K."/>
            <person name="Kloareg B."/>
            <person name="Kupper F.C."/>
            <person name="Lang D."/>
            <person name="Le Bail A."/>
            <person name="Leblanc C."/>
            <person name="Lerouge P."/>
            <person name="Lohr M."/>
            <person name="Lopez P.J."/>
            <person name="Martens C."/>
            <person name="Maumus F."/>
            <person name="Michel G."/>
            <person name="Miranda-Saavedra D."/>
            <person name="Morales J."/>
            <person name="Moreau H."/>
            <person name="Motomura T."/>
            <person name="Nagasato C."/>
            <person name="Napoli C.A."/>
            <person name="Nelson D.R."/>
            <person name="Nyvall-Collen P."/>
            <person name="Peters A.F."/>
            <person name="Pommier C."/>
            <person name="Potin P."/>
            <person name="Poulain J."/>
            <person name="Quesneville H."/>
            <person name="Read B."/>
            <person name="Rensing S.A."/>
            <person name="Ritter A."/>
            <person name="Rousvoal S."/>
            <person name="Samanta M."/>
            <person name="Samson G."/>
            <person name="Schroeder D.C."/>
            <person name="Segurens B."/>
            <person name="Strittmatter M."/>
            <person name="Tonon T."/>
            <person name="Tregear J.W."/>
            <person name="Valentin K."/>
            <person name="von Dassow P."/>
            <person name="Yamagishi T."/>
            <person name="Van de Peer Y."/>
            <person name="Wincker P."/>
        </authorList>
    </citation>
    <scope>NUCLEOTIDE SEQUENCE [LARGE SCALE GENOMIC DNA]</scope>
    <source>
        <strain evidence="13">Ec32 / CCAP1310/4</strain>
    </source>
</reference>
<dbReference type="eggNOG" id="KOG4373">
    <property type="taxonomic scope" value="Eukaryota"/>
</dbReference>
<proteinExistence type="predicted"/>
<evidence type="ECO:0000256" key="6">
    <source>
        <dbReference type="ARBA" id="ARBA00022842"/>
    </source>
</evidence>